<dbReference type="Pfam" id="PF07883">
    <property type="entry name" value="Cupin_2"/>
    <property type="match status" value="1"/>
</dbReference>
<dbReference type="HOGENOM" id="CLU_137371_2_0_0"/>
<dbReference type="Gene3D" id="2.60.120.10">
    <property type="entry name" value="Jelly Rolls"/>
    <property type="match status" value="1"/>
</dbReference>
<evidence type="ECO:0000313" key="3">
    <source>
        <dbReference type="EMBL" id="BAM00298.1"/>
    </source>
</evidence>
<dbReference type="CDD" id="cd06122">
    <property type="entry name" value="cupin_TTHA0104"/>
    <property type="match status" value="1"/>
</dbReference>
<keyword evidence="4" id="KW-1185">Reference proteome</keyword>
<feature type="domain" description="Cupin type-2" evidence="2">
    <location>
        <begin position="38"/>
        <end position="104"/>
    </location>
</feature>
<dbReference type="AlphaFoldDB" id="I0I4W0"/>
<dbReference type="STRING" id="926550.CLDAP_22580"/>
<evidence type="ECO:0000259" key="2">
    <source>
        <dbReference type="Pfam" id="PF07883"/>
    </source>
</evidence>
<proteinExistence type="predicted"/>
<dbReference type="PANTHER" id="PTHR35848:SF6">
    <property type="entry name" value="CUPIN TYPE-2 DOMAIN-CONTAINING PROTEIN"/>
    <property type="match status" value="1"/>
</dbReference>
<dbReference type="GO" id="GO:0046872">
    <property type="term" value="F:metal ion binding"/>
    <property type="evidence" value="ECO:0007669"/>
    <property type="project" value="UniProtKB-KW"/>
</dbReference>
<evidence type="ECO:0000256" key="1">
    <source>
        <dbReference type="ARBA" id="ARBA00022723"/>
    </source>
</evidence>
<dbReference type="PANTHER" id="PTHR35848">
    <property type="entry name" value="OXALATE-BINDING PROTEIN"/>
    <property type="match status" value="1"/>
</dbReference>
<gene>
    <name evidence="3" type="ordered locus">CLDAP_22580</name>
</gene>
<dbReference type="SUPFAM" id="SSF51182">
    <property type="entry name" value="RmlC-like cupins"/>
    <property type="match status" value="1"/>
</dbReference>
<accession>I0I4W0</accession>
<reference evidence="3 4" key="1">
    <citation type="submission" date="2012-02" db="EMBL/GenBank/DDBJ databases">
        <title>Complete genome sequence of Caldilinea aerophila DSM 14535 (= NBRC 102666).</title>
        <authorList>
            <person name="Oguchi A."/>
            <person name="Hosoyama A."/>
            <person name="Sekine M."/>
            <person name="Fukai R."/>
            <person name="Kato Y."/>
            <person name="Nakamura S."/>
            <person name="Hanada S."/>
            <person name="Yamazaki S."/>
            <person name="Fujita N."/>
        </authorList>
    </citation>
    <scope>NUCLEOTIDE SEQUENCE [LARGE SCALE GENOMIC DNA]</scope>
    <source>
        <strain evidence="4">DSM 14535 / JCM 11387 / NBRC 104270 / STL-6-O1</strain>
    </source>
</reference>
<dbReference type="Proteomes" id="UP000007880">
    <property type="component" value="Chromosome"/>
</dbReference>
<dbReference type="InterPro" id="IPR051610">
    <property type="entry name" value="GPI/OXD"/>
</dbReference>
<keyword evidence="1" id="KW-0479">Metal-binding</keyword>
<protein>
    <recommendedName>
        <fullName evidence="2">Cupin type-2 domain-containing protein</fullName>
    </recommendedName>
</protein>
<dbReference type="KEGG" id="cap:CLDAP_22580"/>
<dbReference type="InterPro" id="IPR013096">
    <property type="entry name" value="Cupin_2"/>
</dbReference>
<dbReference type="InterPro" id="IPR011051">
    <property type="entry name" value="RmlC_Cupin_sf"/>
</dbReference>
<sequence length="109" mass="11931">MNDALHFLRVMDFVKTPGAKPLKHTFFQSERLLVGLNVLAPGQEQPLHEHADQDKFYYVVAGSGRFRVGDNEQRCGVGMLIVAPAGVPHGVVNDGDELLTFLTVIAPFG</sequence>
<evidence type="ECO:0000313" key="4">
    <source>
        <dbReference type="Proteomes" id="UP000007880"/>
    </source>
</evidence>
<dbReference type="RefSeq" id="WP_014433532.1">
    <property type="nucleotide sequence ID" value="NC_017079.1"/>
</dbReference>
<dbReference type="InterPro" id="IPR014710">
    <property type="entry name" value="RmlC-like_jellyroll"/>
</dbReference>
<organism evidence="3 4">
    <name type="scientific">Caldilinea aerophila (strain DSM 14535 / JCM 11387 / NBRC 104270 / STL-6-O1)</name>
    <dbReference type="NCBI Taxonomy" id="926550"/>
    <lineage>
        <taxon>Bacteria</taxon>
        <taxon>Bacillati</taxon>
        <taxon>Chloroflexota</taxon>
        <taxon>Caldilineae</taxon>
        <taxon>Caldilineales</taxon>
        <taxon>Caldilineaceae</taxon>
        <taxon>Caldilinea</taxon>
    </lineage>
</organism>
<dbReference type="eggNOG" id="COG0662">
    <property type="taxonomic scope" value="Bacteria"/>
</dbReference>
<name>I0I4W0_CALAS</name>
<dbReference type="EMBL" id="AP012337">
    <property type="protein sequence ID" value="BAM00298.1"/>
    <property type="molecule type" value="Genomic_DNA"/>
</dbReference>